<keyword evidence="5 7" id="KW-1133">Transmembrane helix</keyword>
<dbReference type="Pfam" id="PF00528">
    <property type="entry name" value="BPD_transp_1"/>
    <property type="match status" value="1"/>
</dbReference>
<dbReference type="AlphaFoldDB" id="A0A7X0IQ60"/>
<sequence length="281" mass="29978">MATFEAQDDLSLSGKASDVRPGPWRPDWHRTIATVLLVLTAPALALSLWWISAAEGWVSLQVLPPPDLVLRTFLELLASGDILTAALISFQRIAEGFLIGASLGFLFGLLIGRSATADAYFGPSFRALAAVPSLGWLPILILLLGIEESLKIVILAKACFVPMAISTAEGARNIPTRLSEVADVLGLRARTRFFKLIMPAMAPFIASGVRLSLSQAFVSLIVVEMLAGTDGLGYMMVWGRTLFQLDIVIVGMIIVGAVGFGLDLLLKMAETAVRNGSAANV</sequence>
<evidence type="ECO:0000313" key="10">
    <source>
        <dbReference type="EMBL" id="MBB6484814.1"/>
    </source>
</evidence>
<dbReference type="PANTHER" id="PTHR30151">
    <property type="entry name" value="ALKANE SULFONATE ABC TRANSPORTER-RELATED, MEMBRANE SUBUNIT"/>
    <property type="match status" value="1"/>
</dbReference>
<protein>
    <submittedName>
        <fullName evidence="10">Sulfonate transport system permease protein</fullName>
    </submittedName>
</protein>
<dbReference type="InterPro" id="IPR035906">
    <property type="entry name" value="MetI-like_sf"/>
</dbReference>
<keyword evidence="3" id="KW-1003">Cell membrane</keyword>
<evidence type="ECO:0000256" key="5">
    <source>
        <dbReference type="ARBA" id="ARBA00022989"/>
    </source>
</evidence>
<feature type="transmembrane region" description="Helical" evidence="7">
    <location>
        <begin position="127"/>
        <end position="146"/>
    </location>
</feature>
<accession>A0A7X0IQ60</accession>
<feature type="transmembrane region" description="Helical" evidence="7">
    <location>
        <begin position="72"/>
        <end position="90"/>
    </location>
</feature>
<dbReference type="SUPFAM" id="SSF161098">
    <property type="entry name" value="MetI-like"/>
    <property type="match status" value="1"/>
</dbReference>
<comment type="subcellular location">
    <subcellularLocation>
        <location evidence="1 7">Cell membrane</location>
        <topology evidence="1 7">Multi-pass membrane protein</topology>
    </subcellularLocation>
</comment>
<evidence type="ECO:0000256" key="6">
    <source>
        <dbReference type="ARBA" id="ARBA00023136"/>
    </source>
</evidence>
<keyword evidence="4 7" id="KW-0812">Transmembrane</keyword>
<comment type="caution">
    <text evidence="10">The sequence shown here is derived from an EMBL/GenBank/DDBJ whole genome shotgun (WGS) entry which is preliminary data.</text>
</comment>
<evidence type="ECO:0000313" key="11">
    <source>
        <dbReference type="Proteomes" id="UP000565576"/>
    </source>
</evidence>
<feature type="transmembrane region" description="Helical" evidence="7">
    <location>
        <begin position="97"/>
        <end position="115"/>
    </location>
</feature>
<feature type="transmembrane region" description="Helical" evidence="7">
    <location>
        <begin position="32"/>
        <end position="52"/>
    </location>
</feature>
<feature type="region of interest" description="Disordered" evidence="8">
    <location>
        <begin position="1"/>
        <end position="21"/>
    </location>
</feature>
<dbReference type="CDD" id="cd06261">
    <property type="entry name" value="TM_PBP2"/>
    <property type="match status" value="1"/>
</dbReference>
<dbReference type="Proteomes" id="UP000565576">
    <property type="component" value="Unassembled WGS sequence"/>
</dbReference>
<evidence type="ECO:0000259" key="9">
    <source>
        <dbReference type="PROSITE" id="PS50928"/>
    </source>
</evidence>
<evidence type="ECO:0000256" key="2">
    <source>
        <dbReference type="ARBA" id="ARBA00022448"/>
    </source>
</evidence>
<evidence type="ECO:0000256" key="3">
    <source>
        <dbReference type="ARBA" id="ARBA00022475"/>
    </source>
</evidence>
<keyword evidence="6 7" id="KW-0472">Membrane</keyword>
<dbReference type="PANTHER" id="PTHR30151:SF38">
    <property type="entry name" value="ALIPHATIC SULFONATES TRANSPORT PERMEASE PROTEIN SSUC-RELATED"/>
    <property type="match status" value="1"/>
</dbReference>
<organism evidence="10 11">
    <name type="scientific">Rhizobium lusitanum</name>
    <dbReference type="NCBI Taxonomy" id="293958"/>
    <lineage>
        <taxon>Bacteria</taxon>
        <taxon>Pseudomonadati</taxon>
        <taxon>Pseudomonadota</taxon>
        <taxon>Alphaproteobacteria</taxon>
        <taxon>Hyphomicrobiales</taxon>
        <taxon>Rhizobiaceae</taxon>
        <taxon>Rhizobium/Agrobacterium group</taxon>
        <taxon>Rhizobium</taxon>
    </lineage>
</organism>
<keyword evidence="2 7" id="KW-0813">Transport</keyword>
<gene>
    <name evidence="10" type="ORF">GGD46_002092</name>
</gene>
<dbReference type="GO" id="GO:0005886">
    <property type="term" value="C:plasma membrane"/>
    <property type="evidence" value="ECO:0007669"/>
    <property type="project" value="UniProtKB-SubCell"/>
</dbReference>
<dbReference type="GO" id="GO:0055085">
    <property type="term" value="P:transmembrane transport"/>
    <property type="evidence" value="ECO:0007669"/>
    <property type="project" value="InterPro"/>
</dbReference>
<dbReference type="Gene3D" id="1.10.3720.10">
    <property type="entry name" value="MetI-like"/>
    <property type="match status" value="1"/>
</dbReference>
<dbReference type="EMBL" id="JACHBG010000003">
    <property type="protein sequence ID" value="MBB6484814.1"/>
    <property type="molecule type" value="Genomic_DNA"/>
</dbReference>
<evidence type="ECO:0000256" key="7">
    <source>
        <dbReference type="RuleBase" id="RU363032"/>
    </source>
</evidence>
<comment type="similarity">
    <text evidence="7">Belongs to the binding-protein-dependent transport system permease family.</text>
</comment>
<evidence type="ECO:0000256" key="8">
    <source>
        <dbReference type="SAM" id="MobiDB-lite"/>
    </source>
</evidence>
<feature type="domain" description="ABC transmembrane type-1" evidence="9">
    <location>
        <begin position="82"/>
        <end position="266"/>
    </location>
</feature>
<evidence type="ECO:0000256" key="1">
    <source>
        <dbReference type="ARBA" id="ARBA00004651"/>
    </source>
</evidence>
<dbReference type="RefSeq" id="WP_184703636.1">
    <property type="nucleotide sequence ID" value="NZ_JACHBG010000003.1"/>
</dbReference>
<dbReference type="PROSITE" id="PS50928">
    <property type="entry name" value="ABC_TM1"/>
    <property type="match status" value="1"/>
</dbReference>
<evidence type="ECO:0000256" key="4">
    <source>
        <dbReference type="ARBA" id="ARBA00022692"/>
    </source>
</evidence>
<reference evidence="10 11" key="1">
    <citation type="submission" date="2020-08" db="EMBL/GenBank/DDBJ databases">
        <title>Genomic Encyclopedia of Type Strains, Phase IV (KMG-V): Genome sequencing to study the core and pangenomes of soil and plant-associated prokaryotes.</title>
        <authorList>
            <person name="Whitman W."/>
        </authorList>
    </citation>
    <scope>NUCLEOTIDE SEQUENCE [LARGE SCALE GENOMIC DNA]</scope>
    <source>
        <strain evidence="10 11">SEMIA 4060</strain>
    </source>
</reference>
<name>A0A7X0IQ60_9HYPH</name>
<feature type="transmembrane region" description="Helical" evidence="7">
    <location>
        <begin position="242"/>
        <end position="266"/>
    </location>
</feature>
<proteinExistence type="inferred from homology"/>
<dbReference type="InterPro" id="IPR000515">
    <property type="entry name" value="MetI-like"/>
</dbReference>